<gene>
    <name evidence="10" type="ORF">MIT9_P2347</name>
</gene>
<evidence type="ECO:0000256" key="2">
    <source>
        <dbReference type="ARBA" id="ARBA00022578"/>
    </source>
</evidence>
<dbReference type="InterPro" id="IPR021027">
    <property type="entry name" value="Transposase_put_HTH"/>
</dbReference>
<sequence>MVHRKVTYRLYPTPRQIEALDRLRFVHCLLWNTALDELRRAWMQQQKSLSFSAQCKALTGWRLLPGPGMKHGKTVQKHIFRKEEAAKQASGKRKDFPISKRLRKEYALLGRLHEKVAHQRRDFLHQTSAWIVATFAVLGLEQLNIRGMTAKGGAYKRGLNRGILDAAGGMFHQILRYKAEEAGALAMEADPRRLKPSQRCHRCGRLKKKPLSQRWHDCPCGASCSRDENAARVLMVWVMEQVDGREPAGAWREVRPASPLGEPALP</sequence>
<evidence type="ECO:0000313" key="11">
    <source>
        <dbReference type="Proteomes" id="UP001321825"/>
    </source>
</evidence>
<keyword evidence="2" id="KW-0815">Transposition</keyword>
<dbReference type="GO" id="GO:0032196">
    <property type="term" value="P:transposition"/>
    <property type="evidence" value="ECO:0007669"/>
    <property type="project" value="UniProtKB-KW"/>
</dbReference>
<dbReference type="Pfam" id="PF01385">
    <property type="entry name" value="OrfB_IS605"/>
    <property type="match status" value="1"/>
</dbReference>
<evidence type="ECO:0000256" key="5">
    <source>
        <dbReference type="ARBA" id="ARBA00023125"/>
    </source>
</evidence>
<evidence type="ECO:0000313" key="10">
    <source>
        <dbReference type="EMBL" id="BCX82761.1"/>
    </source>
</evidence>
<dbReference type="GO" id="GO:0046872">
    <property type="term" value="F:metal ion binding"/>
    <property type="evidence" value="ECO:0007669"/>
    <property type="project" value="UniProtKB-KW"/>
</dbReference>
<dbReference type="Pfam" id="PF07282">
    <property type="entry name" value="Cas12f1-like_TNB"/>
    <property type="match status" value="1"/>
</dbReference>
<comment type="similarity">
    <text evidence="1">In the C-terminal section; belongs to the transposase 35 family.</text>
</comment>
<dbReference type="KEGG" id="mcau:MIT9_P2347"/>
<dbReference type="GO" id="GO:0006310">
    <property type="term" value="P:DNA recombination"/>
    <property type="evidence" value="ECO:0007669"/>
    <property type="project" value="UniProtKB-KW"/>
</dbReference>
<feature type="domain" description="Transposase putative helix-turn-helix" evidence="9">
    <location>
        <begin position="1"/>
        <end position="47"/>
    </location>
</feature>
<keyword evidence="6" id="KW-0233">DNA recombination</keyword>
<organism evidence="10 11">
    <name type="scientific">Methylomarinovum caldicuralii</name>
    <dbReference type="NCBI Taxonomy" id="438856"/>
    <lineage>
        <taxon>Bacteria</taxon>
        <taxon>Pseudomonadati</taxon>
        <taxon>Pseudomonadota</taxon>
        <taxon>Gammaproteobacteria</taxon>
        <taxon>Methylococcales</taxon>
        <taxon>Methylothermaceae</taxon>
        <taxon>Methylomarinovum</taxon>
    </lineage>
</organism>
<evidence type="ECO:0000256" key="1">
    <source>
        <dbReference type="ARBA" id="ARBA00008761"/>
    </source>
</evidence>
<keyword evidence="11" id="KW-1185">Reference proteome</keyword>
<protein>
    <recommendedName>
        <fullName evidence="12">Transposase</fullName>
    </recommendedName>
</protein>
<dbReference type="AlphaFoldDB" id="A0AAU9CAV7"/>
<keyword evidence="4" id="KW-0862">Zinc</keyword>
<evidence type="ECO:0000256" key="6">
    <source>
        <dbReference type="ARBA" id="ARBA00023172"/>
    </source>
</evidence>
<evidence type="ECO:0000259" key="9">
    <source>
        <dbReference type="Pfam" id="PF12323"/>
    </source>
</evidence>
<keyword evidence="5" id="KW-0238">DNA-binding</keyword>
<dbReference type="EMBL" id="AP024714">
    <property type="protein sequence ID" value="BCX82761.1"/>
    <property type="molecule type" value="Genomic_DNA"/>
</dbReference>
<evidence type="ECO:0000259" key="7">
    <source>
        <dbReference type="Pfam" id="PF01385"/>
    </source>
</evidence>
<dbReference type="InterPro" id="IPR010095">
    <property type="entry name" value="Cas12f1-like_TNB"/>
</dbReference>
<evidence type="ECO:0000259" key="8">
    <source>
        <dbReference type="Pfam" id="PF07282"/>
    </source>
</evidence>
<accession>A0AAU9CAV7</accession>
<evidence type="ECO:0000256" key="4">
    <source>
        <dbReference type="ARBA" id="ARBA00022833"/>
    </source>
</evidence>
<name>A0AAU9CAV7_9GAMM</name>
<dbReference type="Pfam" id="PF12323">
    <property type="entry name" value="HTH_OrfB_IS605"/>
    <property type="match status" value="1"/>
</dbReference>
<dbReference type="Proteomes" id="UP001321825">
    <property type="component" value="Chromosome"/>
</dbReference>
<dbReference type="NCBIfam" id="NF040570">
    <property type="entry name" value="guided_TnpB"/>
    <property type="match status" value="1"/>
</dbReference>
<dbReference type="GO" id="GO:0003677">
    <property type="term" value="F:DNA binding"/>
    <property type="evidence" value="ECO:0007669"/>
    <property type="project" value="UniProtKB-KW"/>
</dbReference>
<feature type="domain" description="Cas12f1-like TNB" evidence="8">
    <location>
        <begin position="169"/>
        <end position="233"/>
    </location>
</feature>
<proteinExistence type="inferred from homology"/>
<evidence type="ECO:0000256" key="3">
    <source>
        <dbReference type="ARBA" id="ARBA00022723"/>
    </source>
</evidence>
<reference evidence="11" key="1">
    <citation type="journal article" date="2024" name="Int. J. Syst. Evol. Microbiol.">
        <title>Methylomarinovum tepidoasis sp. nov., a moderately thermophilic methanotroph of the family Methylothermaceae isolated from a deep-sea hydrothermal field.</title>
        <authorList>
            <person name="Hirayama H."/>
            <person name="Takaki Y."/>
            <person name="Abe M."/>
            <person name="Miyazaki M."/>
            <person name="Uematsu K."/>
            <person name="Matsui Y."/>
            <person name="Takai K."/>
        </authorList>
    </citation>
    <scope>NUCLEOTIDE SEQUENCE [LARGE SCALE GENOMIC DNA]</scope>
    <source>
        <strain evidence="11">IT-9</strain>
    </source>
</reference>
<feature type="domain" description="Probable transposase IS891/IS1136/IS1341" evidence="7">
    <location>
        <begin position="83"/>
        <end position="149"/>
    </location>
</feature>
<evidence type="ECO:0008006" key="12">
    <source>
        <dbReference type="Google" id="ProtNLM"/>
    </source>
</evidence>
<keyword evidence="3" id="KW-0479">Metal-binding</keyword>
<dbReference type="InterPro" id="IPR001959">
    <property type="entry name" value="Transposase"/>
</dbReference>